<dbReference type="Proteomes" id="UP001597115">
    <property type="component" value="Unassembled WGS sequence"/>
</dbReference>
<feature type="compositionally biased region" description="Basic residues" evidence="1">
    <location>
        <begin position="56"/>
        <end position="66"/>
    </location>
</feature>
<evidence type="ECO:0000313" key="2">
    <source>
        <dbReference type="EMBL" id="MFD1611767.1"/>
    </source>
</evidence>
<dbReference type="RefSeq" id="WP_380888346.1">
    <property type="nucleotide sequence ID" value="NZ_JBHUDY010000001.1"/>
</dbReference>
<feature type="compositionally biased region" description="Basic and acidic residues" evidence="1">
    <location>
        <begin position="1"/>
        <end position="24"/>
    </location>
</feature>
<dbReference type="InterPro" id="IPR045468">
    <property type="entry name" value="DUF6496"/>
</dbReference>
<organism evidence="2 3">
    <name type="scientific">Sphingomonas tabacisoli</name>
    <dbReference type="NCBI Taxonomy" id="2249466"/>
    <lineage>
        <taxon>Bacteria</taxon>
        <taxon>Pseudomonadati</taxon>
        <taxon>Pseudomonadota</taxon>
        <taxon>Alphaproteobacteria</taxon>
        <taxon>Sphingomonadales</taxon>
        <taxon>Sphingomonadaceae</taxon>
        <taxon>Sphingomonas</taxon>
    </lineage>
</organism>
<keyword evidence="3" id="KW-1185">Reference proteome</keyword>
<name>A0ABW4I2Q7_9SPHN</name>
<evidence type="ECO:0000313" key="3">
    <source>
        <dbReference type="Proteomes" id="UP001597115"/>
    </source>
</evidence>
<dbReference type="Pfam" id="PF20106">
    <property type="entry name" value="DUF6496"/>
    <property type="match status" value="1"/>
</dbReference>
<feature type="region of interest" description="Disordered" evidence="1">
    <location>
        <begin position="1"/>
        <end position="66"/>
    </location>
</feature>
<proteinExistence type="predicted"/>
<evidence type="ECO:0000256" key="1">
    <source>
        <dbReference type="SAM" id="MobiDB-lite"/>
    </source>
</evidence>
<accession>A0ABW4I2Q7</accession>
<reference evidence="3" key="1">
    <citation type="journal article" date="2019" name="Int. J. Syst. Evol. Microbiol.">
        <title>The Global Catalogue of Microorganisms (GCM) 10K type strain sequencing project: providing services to taxonomists for standard genome sequencing and annotation.</title>
        <authorList>
            <consortium name="The Broad Institute Genomics Platform"/>
            <consortium name="The Broad Institute Genome Sequencing Center for Infectious Disease"/>
            <person name="Wu L."/>
            <person name="Ma J."/>
        </authorList>
    </citation>
    <scope>NUCLEOTIDE SEQUENCE [LARGE SCALE GENOMIC DNA]</scope>
    <source>
        <strain evidence="3">CGMCC 1.16275</strain>
    </source>
</reference>
<gene>
    <name evidence="2" type="ORF">ACFSCW_08135</name>
</gene>
<sequence>MARETKAQQAKVERVMHEFKEGDLKSSSGKKVTSRKQAVAIGLSEAGASNKQSPAQKKKAASKKRS</sequence>
<protein>
    <submittedName>
        <fullName evidence="2">DUF6496 domain-containing protein</fullName>
    </submittedName>
</protein>
<comment type="caution">
    <text evidence="2">The sequence shown here is derived from an EMBL/GenBank/DDBJ whole genome shotgun (WGS) entry which is preliminary data.</text>
</comment>
<dbReference type="EMBL" id="JBHUDY010000001">
    <property type="protein sequence ID" value="MFD1611767.1"/>
    <property type="molecule type" value="Genomic_DNA"/>
</dbReference>